<dbReference type="InterPro" id="IPR002110">
    <property type="entry name" value="Ankyrin_rpt"/>
</dbReference>
<name>A0ABN9LGT7_9NEOB</name>
<keyword evidence="10" id="KW-1185">Reference proteome</keyword>
<feature type="repeat" description="ANK" evidence="6">
    <location>
        <begin position="726"/>
        <end position="762"/>
    </location>
</feature>
<keyword evidence="3 6" id="KW-0040">ANK repeat</keyword>
<dbReference type="EMBL" id="CAUEEQ010017001">
    <property type="protein sequence ID" value="CAJ0940344.1"/>
    <property type="molecule type" value="Genomic_DNA"/>
</dbReference>
<dbReference type="PROSITE" id="PS52003">
    <property type="entry name" value="OCA"/>
    <property type="match status" value="1"/>
</dbReference>
<keyword evidence="4" id="KW-0010">Activator</keyword>
<gene>
    <name evidence="9" type="ORF">RIMI_LOCUS8532167</name>
</gene>
<evidence type="ECO:0000313" key="9">
    <source>
        <dbReference type="EMBL" id="CAJ0940344.1"/>
    </source>
</evidence>
<feature type="region of interest" description="Disordered" evidence="7">
    <location>
        <begin position="23"/>
        <end position="47"/>
    </location>
</feature>
<evidence type="ECO:0000256" key="7">
    <source>
        <dbReference type="SAM" id="MobiDB-lite"/>
    </source>
</evidence>
<feature type="region of interest" description="Disordered" evidence="7">
    <location>
        <begin position="181"/>
        <end position="238"/>
    </location>
</feature>
<organism evidence="9 10">
    <name type="scientific">Ranitomeya imitator</name>
    <name type="common">mimic poison frog</name>
    <dbReference type="NCBI Taxonomy" id="111125"/>
    <lineage>
        <taxon>Eukaryota</taxon>
        <taxon>Metazoa</taxon>
        <taxon>Chordata</taxon>
        <taxon>Craniata</taxon>
        <taxon>Vertebrata</taxon>
        <taxon>Euteleostomi</taxon>
        <taxon>Amphibia</taxon>
        <taxon>Batrachia</taxon>
        <taxon>Anura</taxon>
        <taxon>Neobatrachia</taxon>
        <taxon>Hyloidea</taxon>
        <taxon>Dendrobatidae</taxon>
        <taxon>Dendrobatinae</taxon>
        <taxon>Ranitomeya</taxon>
    </lineage>
</organism>
<feature type="domain" description="OCA" evidence="8">
    <location>
        <begin position="230"/>
        <end position="252"/>
    </location>
</feature>
<sequence length="796" mass="87051">MLQRSRQRSRSLQRRCVVAGELSHRQLSSDQRRRSPGNQGKHRVTKRRAALSNPMFTLVTSINVKKKKKTLHTFRCLSPGAVLPCTDCERKPESTAVTSPLCSAFRLAGAHSAEKQSAGGQTSEVVRTGDIAQSRPLLPLVRADPSTADPSRAAAAMILDRVIEDSQEWLNSPMELFSVCGGSPGSEPASSPSHCSSSGPCSPSSDGEGGSSWPRTNRAEQTNGAGRQPKGTFQGVRVKNSVRELLTRMRNQGGHGADDCQLQKPKSPEHYTEIKGIFGQKRTNDFMLDAPAPKKACAYQSSSFLTPPSTPNSGEIMDDASKTEMTGDSDLLSLMNIKNESPQVSLNTVRVDWMHTQGQFYQAGAQGFLPDESVQPFSGCSSQHNNDQYQTEVPQVQNVSPHYAGDCNGYPRLENNQDTLNTQDVFDSYAIDSYLSLIDSPPETTAEKMPTESVIPPFSLPVHPSCNQFLSQNAVQSSPSVCHTEVNQTNPFQIGKSFFHWQIEQEESKLAMLSPEQLLSQDADGDTMLHIAVAQGRRARCYVIAQKMASLHMLDIKEHNKQSAFQLAVVAANQHLIVQDLISLGAQVNTTDLWGRTPLHVCAERGYSQVLQAIQKSASAGNQYIDVDAVNYDGLTPLLCAVIAHNAIVQKLQFSTPATDDLLMKNKAMVDTVKTLLHMGASVDSRDRKSGRTALHLTCEEANLELMSLFLELPTSLLFINTKAYNGNTALHVAASLQSRRAHVGAVRLLMRKGADPSARNLENEQPVHLVSDGAVGEEIRRVLKGKAMQQRLPSY</sequence>
<feature type="compositionally biased region" description="Low complexity" evidence="7">
    <location>
        <begin position="185"/>
        <end position="214"/>
    </location>
</feature>
<proteinExistence type="predicted"/>
<dbReference type="InterPro" id="IPR047571">
    <property type="entry name" value="OCA"/>
</dbReference>
<dbReference type="PRINTS" id="PR01415">
    <property type="entry name" value="ANKYRIN"/>
</dbReference>
<dbReference type="Proteomes" id="UP001176940">
    <property type="component" value="Unassembled WGS sequence"/>
</dbReference>
<protein>
    <recommendedName>
        <fullName evidence="8">OCA domain-containing protein</fullName>
    </recommendedName>
</protein>
<feature type="repeat" description="ANK" evidence="6">
    <location>
        <begin position="560"/>
        <end position="593"/>
    </location>
</feature>
<evidence type="ECO:0000256" key="4">
    <source>
        <dbReference type="ARBA" id="ARBA00023159"/>
    </source>
</evidence>
<evidence type="ECO:0000256" key="1">
    <source>
        <dbReference type="ARBA" id="ARBA00022737"/>
    </source>
</evidence>
<keyword evidence="1" id="KW-0677">Repeat</keyword>
<dbReference type="PANTHER" id="PTHR24124">
    <property type="entry name" value="ANKYRIN REPEAT FAMILY A"/>
    <property type="match status" value="1"/>
</dbReference>
<reference evidence="9" key="1">
    <citation type="submission" date="2023-07" db="EMBL/GenBank/DDBJ databases">
        <authorList>
            <person name="Stuckert A."/>
        </authorList>
    </citation>
    <scope>NUCLEOTIDE SEQUENCE</scope>
</reference>
<evidence type="ECO:0000313" key="10">
    <source>
        <dbReference type="Proteomes" id="UP001176940"/>
    </source>
</evidence>
<keyword evidence="2" id="KW-0805">Transcription regulation</keyword>
<comment type="caution">
    <text evidence="9">The sequence shown here is derived from an EMBL/GenBank/DDBJ whole genome shotgun (WGS) entry which is preliminary data.</text>
</comment>
<accession>A0ABN9LGT7</accession>
<dbReference type="SUPFAM" id="SSF48403">
    <property type="entry name" value="Ankyrin repeat"/>
    <property type="match status" value="1"/>
</dbReference>
<evidence type="ECO:0000256" key="3">
    <source>
        <dbReference type="ARBA" id="ARBA00023043"/>
    </source>
</evidence>
<dbReference type="PROSITE" id="PS50088">
    <property type="entry name" value="ANK_REPEAT"/>
    <property type="match status" value="2"/>
</dbReference>
<evidence type="ECO:0000256" key="6">
    <source>
        <dbReference type="PROSITE-ProRule" id="PRU00023"/>
    </source>
</evidence>
<evidence type="ECO:0000256" key="2">
    <source>
        <dbReference type="ARBA" id="ARBA00023015"/>
    </source>
</evidence>
<dbReference type="Pfam" id="PF12796">
    <property type="entry name" value="Ank_2"/>
    <property type="match status" value="2"/>
</dbReference>
<evidence type="ECO:0000256" key="5">
    <source>
        <dbReference type="ARBA" id="ARBA00023163"/>
    </source>
</evidence>
<evidence type="ECO:0000259" key="8">
    <source>
        <dbReference type="PROSITE" id="PS52003"/>
    </source>
</evidence>
<keyword evidence="5" id="KW-0804">Transcription</keyword>
<dbReference type="Gene3D" id="1.25.40.20">
    <property type="entry name" value="Ankyrin repeat-containing domain"/>
    <property type="match status" value="1"/>
</dbReference>
<dbReference type="PROSITE" id="PS50297">
    <property type="entry name" value="ANK_REP_REGION"/>
    <property type="match status" value="1"/>
</dbReference>
<dbReference type="SMART" id="SM00248">
    <property type="entry name" value="ANK"/>
    <property type="match status" value="6"/>
</dbReference>
<dbReference type="InterPro" id="IPR036770">
    <property type="entry name" value="Ankyrin_rpt-contain_sf"/>
</dbReference>
<dbReference type="PANTHER" id="PTHR24124:SF5">
    <property type="entry name" value="NF-KAPPA-B INHIBITOR ZETA"/>
    <property type="match status" value="1"/>
</dbReference>